<gene>
    <name evidence="2" type="ORF">AVEN_263814_1</name>
</gene>
<keyword evidence="3" id="KW-1185">Reference proteome</keyword>
<sequence>MPVSTRSRKMVTSQHSTAPDAGLTAADQIENRCFRMQARYNHKPSCKGGKSYGINIQPQLSRASILSDVSIVFQRPALNVLRAPAYLAAVRMALKWSSYAMPTRKPEIIQTPAIRNDQRANKLFSESPLLIALPNIPFILKLKSVFLGEEGVLIRKKPD</sequence>
<feature type="region of interest" description="Disordered" evidence="1">
    <location>
        <begin position="1"/>
        <end position="22"/>
    </location>
</feature>
<dbReference type="EMBL" id="BGPR01068053">
    <property type="protein sequence ID" value="GBO42092.1"/>
    <property type="molecule type" value="Genomic_DNA"/>
</dbReference>
<accession>A0A4Y2X251</accession>
<organism evidence="2 3">
    <name type="scientific">Araneus ventricosus</name>
    <name type="common">Orbweaver spider</name>
    <name type="synonym">Epeira ventricosa</name>
    <dbReference type="NCBI Taxonomy" id="182803"/>
    <lineage>
        <taxon>Eukaryota</taxon>
        <taxon>Metazoa</taxon>
        <taxon>Ecdysozoa</taxon>
        <taxon>Arthropoda</taxon>
        <taxon>Chelicerata</taxon>
        <taxon>Arachnida</taxon>
        <taxon>Araneae</taxon>
        <taxon>Araneomorphae</taxon>
        <taxon>Entelegynae</taxon>
        <taxon>Araneoidea</taxon>
        <taxon>Araneidae</taxon>
        <taxon>Araneus</taxon>
    </lineage>
</organism>
<reference evidence="2 3" key="1">
    <citation type="journal article" date="2019" name="Sci. Rep.">
        <title>Orb-weaving spider Araneus ventricosus genome elucidates the spidroin gene catalogue.</title>
        <authorList>
            <person name="Kono N."/>
            <person name="Nakamura H."/>
            <person name="Ohtoshi R."/>
            <person name="Moran D.A.P."/>
            <person name="Shinohara A."/>
            <person name="Yoshida Y."/>
            <person name="Fujiwara M."/>
            <person name="Mori M."/>
            <person name="Tomita M."/>
            <person name="Arakawa K."/>
        </authorList>
    </citation>
    <scope>NUCLEOTIDE SEQUENCE [LARGE SCALE GENOMIC DNA]</scope>
</reference>
<name>A0A4Y2X251_ARAVE</name>
<evidence type="ECO:0000256" key="1">
    <source>
        <dbReference type="SAM" id="MobiDB-lite"/>
    </source>
</evidence>
<evidence type="ECO:0000313" key="2">
    <source>
        <dbReference type="EMBL" id="GBO42092.1"/>
    </source>
</evidence>
<evidence type="ECO:0000313" key="3">
    <source>
        <dbReference type="Proteomes" id="UP000499080"/>
    </source>
</evidence>
<protein>
    <submittedName>
        <fullName evidence="2">Uncharacterized protein</fullName>
    </submittedName>
</protein>
<proteinExistence type="predicted"/>
<comment type="caution">
    <text evidence="2">The sequence shown here is derived from an EMBL/GenBank/DDBJ whole genome shotgun (WGS) entry which is preliminary data.</text>
</comment>
<dbReference type="Proteomes" id="UP000499080">
    <property type="component" value="Unassembled WGS sequence"/>
</dbReference>
<dbReference type="AlphaFoldDB" id="A0A4Y2X251"/>